<dbReference type="Proteomes" id="UP000256337">
    <property type="component" value="Unassembled WGS sequence"/>
</dbReference>
<accession>A0A3E0ILB5</accession>
<gene>
    <name evidence="2" type="ORF">DOS76_08795</name>
    <name evidence="1" type="ORF">DOS83_12685</name>
</gene>
<dbReference type="EMBL" id="QKXQ01000627">
    <property type="protein sequence ID" value="REH90218.1"/>
    <property type="molecule type" value="Genomic_DNA"/>
</dbReference>
<comment type="caution">
    <text evidence="1">The sequence shown here is derived from an EMBL/GenBank/DDBJ whole genome shotgun (WGS) entry which is preliminary data.</text>
</comment>
<dbReference type="AlphaFoldDB" id="A0A3E0ILB5"/>
<evidence type="ECO:0000313" key="3">
    <source>
        <dbReference type="Proteomes" id="UP000256337"/>
    </source>
</evidence>
<dbReference type="EMBL" id="QKYD01000125">
    <property type="protein sequence ID" value="REI20503.1"/>
    <property type="molecule type" value="Genomic_DNA"/>
</dbReference>
<name>A0A3E0ILB5_9STAP</name>
<sequence>MAAQLEIIMGSYKNDESLQRFENMVNQFLRTHKIIDIEYKVNTSQENHSLKHTQIAYITYDDELENTWKGIFNHLVSSEYEYKDLLKAVLKVTDISIAESTIDKIVDYYENENMVVDLADELNIKIEEDETL</sequence>
<proteinExistence type="predicted"/>
<dbReference type="RefSeq" id="WP_115871768.1">
    <property type="nucleotide sequence ID" value="NZ_QKXN01000130.1"/>
</dbReference>
<organism evidence="1 4">
    <name type="scientific">Staphylococcus felis</name>
    <dbReference type="NCBI Taxonomy" id="46127"/>
    <lineage>
        <taxon>Bacteria</taxon>
        <taxon>Bacillati</taxon>
        <taxon>Bacillota</taxon>
        <taxon>Bacilli</taxon>
        <taxon>Bacillales</taxon>
        <taxon>Staphylococcaceae</taxon>
        <taxon>Staphylococcus</taxon>
    </lineage>
</organism>
<protein>
    <submittedName>
        <fullName evidence="1">Uncharacterized protein</fullName>
    </submittedName>
</protein>
<evidence type="ECO:0000313" key="1">
    <source>
        <dbReference type="EMBL" id="REH90218.1"/>
    </source>
</evidence>
<dbReference type="OrthoDB" id="2401069at2"/>
<dbReference type="Proteomes" id="UP000256562">
    <property type="component" value="Unassembled WGS sequence"/>
</dbReference>
<evidence type="ECO:0000313" key="2">
    <source>
        <dbReference type="EMBL" id="REI20503.1"/>
    </source>
</evidence>
<reference evidence="3 4" key="1">
    <citation type="journal article" date="2018" name="Vet. Microbiol.">
        <title>Characterisation of Staphylococcus felis isolated from cats using whole genome sequencing.</title>
        <authorList>
            <person name="Worthing K."/>
            <person name="Pang S."/>
            <person name="Trott D.J."/>
            <person name="Abraham S."/>
            <person name="Coombs G.W."/>
            <person name="Jordan D."/>
            <person name="McIntyre L."/>
            <person name="Davies M.R."/>
            <person name="Norris J."/>
        </authorList>
    </citation>
    <scope>NUCLEOTIDE SEQUENCE [LARGE SCALE GENOMIC DNA]</scope>
    <source>
        <strain evidence="2 3">F25</strain>
        <strain evidence="1 4">F9</strain>
    </source>
</reference>
<evidence type="ECO:0000313" key="4">
    <source>
        <dbReference type="Proteomes" id="UP000256562"/>
    </source>
</evidence>